<dbReference type="InterPro" id="IPR032675">
    <property type="entry name" value="LRR_dom_sf"/>
</dbReference>
<evidence type="ECO:0008006" key="3">
    <source>
        <dbReference type="Google" id="ProtNLM"/>
    </source>
</evidence>
<dbReference type="Proteomes" id="UP001148786">
    <property type="component" value="Unassembled WGS sequence"/>
</dbReference>
<comment type="caution">
    <text evidence="1">The sequence shown here is derived from an EMBL/GenBank/DDBJ whole genome shotgun (WGS) entry which is preliminary data.</text>
</comment>
<dbReference type="AlphaFoldDB" id="A0A9W8K2Z5"/>
<keyword evidence="2" id="KW-1185">Reference proteome</keyword>
<dbReference type="Gene3D" id="1.20.1280.50">
    <property type="match status" value="1"/>
</dbReference>
<evidence type="ECO:0000313" key="2">
    <source>
        <dbReference type="Proteomes" id="UP001148786"/>
    </source>
</evidence>
<accession>A0A9W8K2Z5</accession>
<dbReference type="EMBL" id="JANKHO010000454">
    <property type="protein sequence ID" value="KAJ3509740.1"/>
    <property type="molecule type" value="Genomic_DNA"/>
</dbReference>
<proteinExistence type="predicted"/>
<gene>
    <name evidence="1" type="ORF">NLJ89_g5059</name>
</gene>
<dbReference type="OrthoDB" id="3056769at2759"/>
<name>A0A9W8K2Z5_9AGAR</name>
<dbReference type="Gene3D" id="3.80.10.10">
    <property type="entry name" value="Ribonuclease Inhibitor"/>
    <property type="match status" value="1"/>
</dbReference>
<protein>
    <recommendedName>
        <fullName evidence="3">F-box domain-containing protein</fullName>
    </recommendedName>
</protein>
<organism evidence="1 2">
    <name type="scientific">Agrocybe chaxingu</name>
    <dbReference type="NCBI Taxonomy" id="84603"/>
    <lineage>
        <taxon>Eukaryota</taxon>
        <taxon>Fungi</taxon>
        <taxon>Dikarya</taxon>
        <taxon>Basidiomycota</taxon>
        <taxon>Agaricomycotina</taxon>
        <taxon>Agaricomycetes</taxon>
        <taxon>Agaricomycetidae</taxon>
        <taxon>Agaricales</taxon>
        <taxon>Agaricineae</taxon>
        <taxon>Strophariaceae</taxon>
        <taxon>Agrocybe</taxon>
    </lineage>
</organism>
<reference evidence="1" key="1">
    <citation type="submission" date="2022-07" db="EMBL/GenBank/DDBJ databases">
        <title>Genome Sequence of Agrocybe chaxingu.</title>
        <authorList>
            <person name="Buettner E."/>
        </authorList>
    </citation>
    <scope>NUCLEOTIDE SEQUENCE</scope>
    <source>
        <strain evidence="1">MP-N11</strain>
    </source>
</reference>
<sequence length="465" mass="53626">MTPPTGLGERIKIEKRPHAQPPCEVLPSELIAEIFELTSNPPPFRRTPDANFTSPLLLGAVCRRWRTIAWGLPTLWKYVHLVLSIEHYDTRVDLLEEWLDRARDCPLHIVFRVPMNLQEEFMEWCDDGPYEVFDLFAKKRVQWEKLDLDLIAQECIASLEEGKGGLPLLQAVTLNDYANEDLDVDLLKDSPALRRLSLKGGSHHLRFCHPPSCAALTDLYLSSLSMDDTVSLLRETVNIKSCYLKFIDSEQYFAFYDSDEENHLLSFPFLETLVINACSSNHMLRLLGKVPKLRDLGMKGTGYPDLPVLDRFFKEHDRKLDTFHLTTDTSMEIDKIRKVLSHHSKTLTSLSIYHEQYDTDAVLHVALHKQLLMPIVSHGKPTFLPNLHHYEYLPPEWPKASMECVARMLQARWRLFRAATQTAQPKNDFSVRLPASVRLEVKQLLAKEMAEGLRTNFDLVCPRWL</sequence>
<dbReference type="SUPFAM" id="SSF52047">
    <property type="entry name" value="RNI-like"/>
    <property type="match status" value="1"/>
</dbReference>
<evidence type="ECO:0000313" key="1">
    <source>
        <dbReference type="EMBL" id="KAJ3509740.1"/>
    </source>
</evidence>